<dbReference type="InterPro" id="IPR007694">
    <property type="entry name" value="DNA_helicase_DnaB-like_C"/>
</dbReference>
<dbReference type="Gene3D" id="3.40.50.300">
    <property type="entry name" value="P-loop containing nucleotide triphosphate hydrolases"/>
    <property type="match status" value="1"/>
</dbReference>
<dbReference type="InterPro" id="IPR027417">
    <property type="entry name" value="P-loop_NTPase"/>
</dbReference>
<keyword evidence="4" id="KW-0378">Hydrolase</keyword>
<evidence type="ECO:0000256" key="3">
    <source>
        <dbReference type="ARBA" id="ARBA00022741"/>
    </source>
</evidence>
<keyword evidence="2" id="KW-0235">DNA replication</keyword>
<protein>
    <recommendedName>
        <fullName evidence="9">DNA 5'-3' helicase</fullName>
        <ecNumber evidence="9">5.6.2.3</ecNumber>
    </recommendedName>
</protein>
<comment type="similarity">
    <text evidence="1">Belongs to the helicase family. DnaB subfamily.</text>
</comment>
<organism evidence="12 13">
    <name type="scientific">Ornithinibacillus xuwenensis</name>
    <dbReference type="NCBI Taxonomy" id="3144668"/>
    <lineage>
        <taxon>Bacteria</taxon>
        <taxon>Bacillati</taxon>
        <taxon>Bacillota</taxon>
        <taxon>Bacilli</taxon>
        <taxon>Bacillales</taxon>
        <taxon>Bacillaceae</taxon>
        <taxon>Ornithinibacillus</taxon>
    </lineage>
</organism>
<feature type="domain" description="SF4 helicase" evidence="11">
    <location>
        <begin position="152"/>
        <end position="414"/>
    </location>
</feature>
<evidence type="ECO:0000256" key="10">
    <source>
        <dbReference type="ARBA" id="ARBA00048954"/>
    </source>
</evidence>
<keyword evidence="7" id="KW-0238">DNA-binding</keyword>
<evidence type="ECO:0000256" key="5">
    <source>
        <dbReference type="ARBA" id="ARBA00022806"/>
    </source>
</evidence>
<evidence type="ECO:0000256" key="1">
    <source>
        <dbReference type="ARBA" id="ARBA00008428"/>
    </source>
</evidence>
<evidence type="ECO:0000256" key="2">
    <source>
        <dbReference type="ARBA" id="ARBA00022705"/>
    </source>
</evidence>
<evidence type="ECO:0000256" key="7">
    <source>
        <dbReference type="ARBA" id="ARBA00023125"/>
    </source>
</evidence>
<sequence length="414" mass="46801">MSLLEREILGSFLKDNTLLQETNLAVYHFNESHHKDLFKMMVEMAQQGKAIDHVTLMAENQSLILNLGGPAYVLDLQSKGNSNHFETYEQTLLEQYRNAETEKAITEWLASKEKDTRQLLDKIETIQDAGTINESDRITLLAELIDEVNNPKSSYITGIPSGLTELDKMTGGWQAEDSIILGARPSMGKTALMLKFMLSAARNGDVPIVFSLEMSAKALLRRLASTIGEINGYMARNPQNLNDGMQRKWTKAVGEISNLKFEIYDHSDQTIQYIRSKVRKAQKEYKGKRIIVMIDYLTLIQNPGRFVSDHAKYSDVSRRLKAIAKDYNLPVITLAQLSRGVEQRQDKRPNPSDLRESGSIEQDADVILMLYRDSYYNKESTKPNELEISVAKQRNGATGPVTVNYNRSTGVIKD</sequence>
<evidence type="ECO:0000313" key="13">
    <source>
        <dbReference type="Proteomes" id="UP001444625"/>
    </source>
</evidence>
<reference evidence="12 13" key="1">
    <citation type="submission" date="2024-05" db="EMBL/GenBank/DDBJ databases">
        <authorList>
            <person name="Haq I."/>
            <person name="Ullah Z."/>
            <person name="Ahmad R."/>
            <person name="Li M."/>
            <person name="Tong Y."/>
        </authorList>
    </citation>
    <scope>NUCLEOTIDE SEQUENCE [LARGE SCALE GENOMIC DNA]</scope>
    <source>
        <strain evidence="12 13">16A2E</strain>
    </source>
</reference>
<name>A0ABU9XBW5_9BACI</name>
<keyword evidence="8" id="KW-0413">Isomerase</keyword>
<evidence type="ECO:0000256" key="6">
    <source>
        <dbReference type="ARBA" id="ARBA00022840"/>
    </source>
</evidence>
<evidence type="ECO:0000256" key="9">
    <source>
        <dbReference type="ARBA" id="ARBA00044969"/>
    </source>
</evidence>
<accession>A0ABU9XBW5</accession>
<keyword evidence="3" id="KW-0547">Nucleotide-binding</keyword>
<dbReference type="Pfam" id="PF00772">
    <property type="entry name" value="DnaB"/>
    <property type="match status" value="1"/>
</dbReference>
<dbReference type="CDD" id="cd00984">
    <property type="entry name" value="DnaB_C"/>
    <property type="match status" value="1"/>
</dbReference>
<dbReference type="PANTHER" id="PTHR30153">
    <property type="entry name" value="REPLICATIVE DNA HELICASE DNAB"/>
    <property type="match status" value="1"/>
</dbReference>
<comment type="caution">
    <text evidence="12">The sequence shown here is derived from an EMBL/GenBank/DDBJ whole genome shotgun (WGS) entry which is preliminary data.</text>
</comment>
<comment type="catalytic activity">
    <reaction evidence="10">
        <text>ATP + H2O = ADP + phosphate + H(+)</text>
        <dbReference type="Rhea" id="RHEA:13065"/>
        <dbReference type="ChEBI" id="CHEBI:15377"/>
        <dbReference type="ChEBI" id="CHEBI:15378"/>
        <dbReference type="ChEBI" id="CHEBI:30616"/>
        <dbReference type="ChEBI" id="CHEBI:43474"/>
        <dbReference type="ChEBI" id="CHEBI:456216"/>
        <dbReference type="EC" id="5.6.2.3"/>
    </reaction>
</comment>
<dbReference type="Proteomes" id="UP001444625">
    <property type="component" value="Unassembled WGS sequence"/>
</dbReference>
<dbReference type="Gene3D" id="1.10.860.10">
    <property type="entry name" value="DNAb Helicase, Chain A"/>
    <property type="match status" value="1"/>
</dbReference>
<keyword evidence="6" id="KW-0067">ATP-binding</keyword>
<keyword evidence="13" id="KW-1185">Reference proteome</keyword>
<dbReference type="SUPFAM" id="SSF52540">
    <property type="entry name" value="P-loop containing nucleoside triphosphate hydrolases"/>
    <property type="match status" value="1"/>
</dbReference>
<dbReference type="PANTHER" id="PTHR30153:SF2">
    <property type="entry name" value="REPLICATIVE DNA HELICASE"/>
    <property type="match status" value="1"/>
</dbReference>
<evidence type="ECO:0000259" key="11">
    <source>
        <dbReference type="PROSITE" id="PS51199"/>
    </source>
</evidence>
<dbReference type="EMBL" id="JBDIML010000001">
    <property type="protein sequence ID" value="MEN2765742.1"/>
    <property type="molecule type" value="Genomic_DNA"/>
</dbReference>
<dbReference type="PROSITE" id="PS51199">
    <property type="entry name" value="SF4_HELICASE"/>
    <property type="match status" value="1"/>
</dbReference>
<evidence type="ECO:0000256" key="8">
    <source>
        <dbReference type="ARBA" id="ARBA00023235"/>
    </source>
</evidence>
<evidence type="ECO:0000313" key="12">
    <source>
        <dbReference type="EMBL" id="MEN2765742.1"/>
    </source>
</evidence>
<keyword evidence="5" id="KW-0347">Helicase</keyword>
<dbReference type="Pfam" id="PF03796">
    <property type="entry name" value="DnaB_C"/>
    <property type="match status" value="1"/>
</dbReference>
<gene>
    <name evidence="12" type="ORF">ABC228_00955</name>
</gene>
<dbReference type="EC" id="5.6.2.3" evidence="9"/>
<dbReference type="InterPro" id="IPR016136">
    <property type="entry name" value="DNA_helicase_N/primase_C"/>
</dbReference>
<dbReference type="InterPro" id="IPR036185">
    <property type="entry name" value="DNA_heli_DnaB-like_N_sf"/>
</dbReference>
<dbReference type="RefSeq" id="WP_345823216.1">
    <property type="nucleotide sequence ID" value="NZ_JBDIML010000001.1"/>
</dbReference>
<proteinExistence type="inferred from homology"/>
<dbReference type="InterPro" id="IPR007693">
    <property type="entry name" value="DNA_helicase_DnaB-like_N"/>
</dbReference>
<evidence type="ECO:0000256" key="4">
    <source>
        <dbReference type="ARBA" id="ARBA00022801"/>
    </source>
</evidence>
<dbReference type="SUPFAM" id="SSF48024">
    <property type="entry name" value="N-terminal domain of DnaB helicase"/>
    <property type="match status" value="1"/>
</dbReference>